<accession>A0A640TG12</accession>
<feature type="signal peptide" evidence="1">
    <location>
        <begin position="1"/>
        <end position="22"/>
    </location>
</feature>
<comment type="caution">
    <text evidence="2">The sequence shown here is derived from an EMBL/GenBank/DDBJ whole genome shotgun (WGS) entry which is preliminary data.</text>
</comment>
<dbReference type="EMBL" id="BLIP01000001">
    <property type="protein sequence ID" value="GFE22124.1"/>
    <property type="molecule type" value="Genomic_DNA"/>
</dbReference>
<organism evidence="2 3">
    <name type="scientific">Streptomyces nigrescens</name>
    <dbReference type="NCBI Taxonomy" id="1920"/>
    <lineage>
        <taxon>Bacteria</taxon>
        <taxon>Bacillati</taxon>
        <taxon>Actinomycetota</taxon>
        <taxon>Actinomycetes</taxon>
        <taxon>Kitasatosporales</taxon>
        <taxon>Streptomycetaceae</taxon>
        <taxon>Streptomyces</taxon>
    </lineage>
</organism>
<keyword evidence="1" id="KW-0732">Signal</keyword>
<evidence type="ECO:0000313" key="2">
    <source>
        <dbReference type="EMBL" id="GFE22124.1"/>
    </source>
</evidence>
<protein>
    <recommendedName>
        <fullName evidence="4">Secreted protein</fullName>
    </recommendedName>
</protein>
<evidence type="ECO:0000313" key="3">
    <source>
        <dbReference type="Proteomes" id="UP000429552"/>
    </source>
</evidence>
<evidence type="ECO:0000256" key="1">
    <source>
        <dbReference type="SAM" id="SignalP"/>
    </source>
</evidence>
<dbReference type="Proteomes" id="UP000429552">
    <property type="component" value="Unassembled WGS sequence"/>
</dbReference>
<evidence type="ECO:0008006" key="4">
    <source>
        <dbReference type="Google" id="ProtNLM"/>
    </source>
</evidence>
<proteinExistence type="predicted"/>
<gene>
    <name evidence="2" type="ORF">Sliba_25770</name>
</gene>
<sequence>MRLFFASRLAMASFVWSPQALSNSSEAATAVAAATAVRDLPAAERRVVLAVMLILLRMEKPT</sequence>
<dbReference type="AlphaFoldDB" id="A0A640TG12"/>
<feature type="chain" id="PRO_5039319670" description="Secreted protein" evidence="1">
    <location>
        <begin position="23"/>
        <end position="62"/>
    </location>
</feature>
<reference evidence="2 3" key="1">
    <citation type="submission" date="2019-12" db="EMBL/GenBank/DDBJ databases">
        <title>Whole genome shotgun sequence of Streptomyces libani subsp. libani NBRC 13452.</title>
        <authorList>
            <person name="Ichikawa N."/>
            <person name="Kimura A."/>
            <person name="Kitahashi Y."/>
            <person name="Komaki H."/>
            <person name="Tamura T."/>
        </authorList>
    </citation>
    <scope>NUCLEOTIDE SEQUENCE [LARGE SCALE GENOMIC DNA]</scope>
    <source>
        <strain evidence="2 3">NBRC 13452</strain>
    </source>
</reference>
<name>A0A640TG12_STRNI</name>